<evidence type="ECO:0000313" key="1">
    <source>
        <dbReference type="EMBL" id="GIJ85589.1"/>
    </source>
</evidence>
<gene>
    <name evidence="1" type="ORF">Asppvi_004448</name>
</gene>
<accession>A0A9P3BCS1</accession>
<sequence>MDAEKIVDFYEYKYNLICLADGSSWCLLEQDKWFVEYLLTVTWPQYTDKWCPDWINDPLNGTNAVDENGTVILPYDTVPPPQPTFNSGRKAALDY</sequence>
<evidence type="ECO:0000313" key="2">
    <source>
        <dbReference type="Proteomes" id="UP001043456"/>
    </source>
</evidence>
<proteinExistence type="predicted"/>
<dbReference type="AlphaFoldDB" id="A0A9P3BCS1"/>
<name>A0A9P3BCS1_9EURO</name>
<reference evidence="1 2" key="1">
    <citation type="submission" date="2018-10" db="EMBL/GenBank/DDBJ databases">
        <title>Pan-genome distribution and transcriptional activeness of fungal secondary metabolism genes in Aspergillus section Fumigati.</title>
        <authorList>
            <person name="Takahashi H."/>
            <person name="Umemura M."/>
            <person name="Ninomiya A."/>
            <person name="Kusuya Y."/>
            <person name="Urayama S."/>
            <person name="Shimizu M."/>
            <person name="Watanabe A."/>
            <person name="Kamei K."/>
            <person name="Yaguchi T."/>
            <person name="Hagiwara D."/>
        </authorList>
    </citation>
    <scope>NUCLEOTIDE SEQUENCE [LARGE SCALE GENOMIC DNA]</scope>
    <source>
        <strain evidence="1 2">IFM 55266</strain>
    </source>
</reference>
<dbReference type="OrthoDB" id="4365512at2759"/>
<comment type="caution">
    <text evidence="1">The sequence shown here is derived from an EMBL/GenBank/DDBJ whole genome shotgun (WGS) entry which is preliminary data.</text>
</comment>
<dbReference type="GeneID" id="67003060"/>
<keyword evidence="2" id="KW-1185">Reference proteome</keyword>
<protein>
    <submittedName>
        <fullName evidence="1">Uncharacterized protein</fullName>
    </submittedName>
</protein>
<dbReference type="RefSeq" id="XP_043156336.1">
    <property type="nucleotide sequence ID" value="XM_043300401.1"/>
</dbReference>
<organism evidence="1 2">
    <name type="scientific">Aspergillus pseudoviridinutans</name>
    <dbReference type="NCBI Taxonomy" id="1517512"/>
    <lineage>
        <taxon>Eukaryota</taxon>
        <taxon>Fungi</taxon>
        <taxon>Dikarya</taxon>
        <taxon>Ascomycota</taxon>
        <taxon>Pezizomycotina</taxon>
        <taxon>Eurotiomycetes</taxon>
        <taxon>Eurotiomycetidae</taxon>
        <taxon>Eurotiales</taxon>
        <taxon>Aspergillaceae</taxon>
        <taxon>Aspergillus</taxon>
        <taxon>Aspergillus subgen. Fumigati</taxon>
    </lineage>
</organism>
<dbReference type="EMBL" id="BHVY01000003">
    <property type="protein sequence ID" value="GIJ85589.1"/>
    <property type="molecule type" value="Genomic_DNA"/>
</dbReference>
<dbReference type="Proteomes" id="UP001043456">
    <property type="component" value="Unassembled WGS sequence"/>
</dbReference>